<protein>
    <submittedName>
        <fullName evidence="1">Uncharacterized protein</fullName>
    </submittedName>
</protein>
<proteinExistence type="predicted"/>
<sequence length="55" mass="6250">MAFDEAESAKLLEVRAERSRIHASHAHDFVRGTTPVSERAENTEVRIRLPEFGTK</sequence>
<name>U1N650_9EURY</name>
<reference evidence="1 2" key="1">
    <citation type="journal article" date="2013" name="PLoS ONE">
        <title>Assembly-driven community genomics of a hypersaline microbial ecosystem.</title>
        <authorList>
            <person name="Podell S."/>
            <person name="Ugalde J.A."/>
            <person name="Narasingarao P."/>
            <person name="Banfield J.F."/>
            <person name="Heidelberg K.B."/>
            <person name="Allen E.E."/>
        </authorList>
    </citation>
    <scope>NUCLEOTIDE SEQUENCE [LARGE SCALE GENOMIC DNA]</scope>
    <source>
        <strain evidence="2">J07HQW1</strain>
    </source>
</reference>
<dbReference type="EMBL" id="KE356560">
    <property type="protein sequence ID" value="ERG92130.1"/>
    <property type="molecule type" value="Genomic_DNA"/>
</dbReference>
<organism evidence="1 2">
    <name type="scientific">Haloquadratum walsbyi J07HQW1</name>
    <dbReference type="NCBI Taxonomy" id="1238424"/>
    <lineage>
        <taxon>Archaea</taxon>
        <taxon>Methanobacteriati</taxon>
        <taxon>Methanobacteriota</taxon>
        <taxon>Stenosarchaea group</taxon>
        <taxon>Halobacteria</taxon>
        <taxon>Halobacteriales</taxon>
        <taxon>Haloferacaceae</taxon>
        <taxon>Haloquadratum</taxon>
    </lineage>
</organism>
<accession>U1N650</accession>
<dbReference type="AlphaFoldDB" id="U1N650"/>
<evidence type="ECO:0000313" key="1">
    <source>
        <dbReference type="EMBL" id="ERG92130.1"/>
    </source>
</evidence>
<dbReference type="Proteomes" id="UP000030649">
    <property type="component" value="Unassembled WGS sequence"/>
</dbReference>
<gene>
    <name evidence="1" type="ORF">J07HQW1_02165</name>
</gene>
<dbReference type="HOGENOM" id="CLU_3020912_0_0_2"/>
<evidence type="ECO:0000313" key="2">
    <source>
        <dbReference type="Proteomes" id="UP000030649"/>
    </source>
</evidence>